<dbReference type="PANTHER" id="PTHR47260">
    <property type="entry name" value="UPF0644 PROTEIN PB2B4.06"/>
    <property type="match status" value="1"/>
</dbReference>
<dbReference type="SUPFAM" id="SSF54637">
    <property type="entry name" value="Thioesterase/thiol ester dehydrase-isomerase"/>
    <property type="match status" value="1"/>
</dbReference>
<reference evidence="3" key="1">
    <citation type="submission" date="2020-05" db="EMBL/GenBank/DDBJ databases">
        <authorList>
            <person name="Delgado-Blas J."/>
        </authorList>
    </citation>
    <scope>NUCLEOTIDE SEQUENCE</scope>
    <source>
        <strain evidence="3">BB1459</strain>
        <strain evidence="4">BB1480</strain>
    </source>
</reference>
<gene>
    <name evidence="3" type="ORF">GHA_05538</name>
    <name evidence="4" type="ORF">TML_04680</name>
</gene>
<dbReference type="Proteomes" id="UP000834503">
    <property type="component" value="Unassembled WGS sequence"/>
</dbReference>
<dbReference type="Proteomes" id="UP000837205">
    <property type="component" value="Unassembled WGS sequence"/>
</dbReference>
<feature type="domain" description="Thioesterase" evidence="2">
    <location>
        <begin position="40"/>
        <end position="109"/>
    </location>
</feature>
<keyword evidence="6" id="KW-1185">Reference proteome</keyword>
<dbReference type="EMBL" id="CAIIUA010000001">
    <property type="protein sequence ID" value="CAC9240010.1"/>
    <property type="molecule type" value="Genomic_DNA"/>
</dbReference>
<comment type="caution">
    <text evidence="3">The sequence shown here is derived from an EMBL/GenBank/DDBJ whole genome shotgun (WGS) entry which is preliminary data.</text>
</comment>
<organism evidence="3 5">
    <name type="scientific">Citrobacter werkmanii</name>
    <dbReference type="NCBI Taxonomy" id="67827"/>
    <lineage>
        <taxon>Bacteria</taxon>
        <taxon>Pseudomonadati</taxon>
        <taxon>Pseudomonadota</taxon>
        <taxon>Gammaproteobacteria</taxon>
        <taxon>Enterobacterales</taxon>
        <taxon>Enterobacteriaceae</taxon>
        <taxon>Citrobacter</taxon>
        <taxon>Citrobacter freundii complex</taxon>
    </lineage>
</organism>
<dbReference type="Gene3D" id="3.10.129.10">
    <property type="entry name" value="Hotdog Thioesterase"/>
    <property type="match status" value="1"/>
</dbReference>
<dbReference type="RefSeq" id="WP_121527353.1">
    <property type="nucleotide sequence ID" value="NZ_CAHPQX010000050.1"/>
</dbReference>
<evidence type="ECO:0000313" key="5">
    <source>
        <dbReference type="Proteomes" id="UP000834503"/>
    </source>
</evidence>
<protein>
    <submittedName>
        <fullName evidence="3">Uncharacterized protein, possibly involved in aromatic compounds catabolism</fullName>
    </submittedName>
</protein>
<evidence type="ECO:0000256" key="1">
    <source>
        <dbReference type="ARBA" id="ARBA00022801"/>
    </source>
</evidence>
<evidence type="ECO:0000313" key="4">
    <source>
        <dbReference type="EMBL" id="CAC9240010.1"/>
    </source>
</evidence>
<dbReference type="GO" id="GO:0016289">
    <property type="term" value="F:acyl-CoA hydrolase activity"/>
    <property type="evidence" value="ECO:0007669"/>
    <property type="project" value="UniProtKB-ARBA"/>
</dbReference>
<dbReference type="InterPro" id="IPR052061">
    <property type="entry name" value="PTE-AB_protein"/>
</dbReference>
<dbReference type="InterPro" id="IPR029069">
    <property type="entry name" value="HotDog_dom_sf"/>
</dbReference>
<accession>A0A9N8CTQ3</accession>
<dbReference type="CDD" id="cd03443">
    <property type="entry name" value="PaaI_thioesterase"/>
    <property type="match status" value="1"/>
</dbReference>
<dbReference type="NCBIfam" id="TIGR00369">
    <property type="entry name" value="unchar_dom_1"/>
    <property type="match status" value="1"/>
</dbReference>
<dbReference type="Pfam" id="PF03061">
    <property type="entry name" value="4HBT"/>
    <property type="match status" value="1"/>
</dbReference>
<dbReference type="AlphaFoldDB" id="A0A9N8CTQ3"/>
<dbReference type="EMBL" id="CAHPQX010000050">
    <property type="protein sequence ID" value="CAB5607503.1"/>
    <property type="molecule type" value="Genomic_DNA"/>
</dbReference>
<evidence type="ECO:0000259" key="2">
    <source>
        <dbReference type="Pfam" id="PF03061"/>
    </source>
</evidence>
<sequence>MVCGTRDNNPDTVDLIFSEHPDGSVYADYTVEHRHQGYTGLLHGGMTSTLLDAAMTHCLFMQGVQALTAELTVRFISPVCTGDKLMACARLLGQRRGIYQLEAWLAKGQQKVARATAKFIVPSQDIALAHG</sequence>
<evidence type="ECO:0000313" key="3">
    <source>
        <dbReference type="EMBL" id="CAB5607503.1"/>
    </source>
</evidence>
<name>A0A9N8CTQ3_9ENTR</name>
<dbReference type="InterPro" id="IPR003736">
    <property type="entry name" value="PAAI_dom"/>
</dbReference>
<proteinExistence type="predicted"/>
<evidence type="ECO:0000313" key="6">
    <source>
        <dbReference type="Proteomes" id="UP000837205"/>
    </source>
</evidence>
<dbReference type="PANTHER" id="PTHR47260:SF1">
    <property type="entry name" value="UPF0644 PROTEIN PB2B4.06"/>
    <property type="match status" value="1"/>
</dbReference>
<keyword evidence="1" id="KW-0378">Hydrolase</keyword>
<dbReference type="InterPro" id="IPR006683">
    <property type="entry name" value="Thioestr_dom"/>
</dbReference>